<keyword evidence="1" id="KW-0175">Coiled coil</keyword>
<sequence length="346" mass="39325">MLRRDLSVAKQNSQDANQRLDEMTNRLEEFKERKYVEHQTLSNVKVSKDKSHQMADDLMGIRMKEAEAVAELQENKLKLMELETQNHICSRQIKRQEDEIEKLDKLVEDGKAREKNLVHQTKELMRKISNIESKNRFGGFFRPGEDGHGQFKLGNQELVTTGQLQQRGDKQDLENRLADVQEELLQLKMARRLQSLSSLALNNINLDSETDYDSDDVEATRLRLNDEGMVADSARPNQLHLPEFDSSDAESLADTTDDSTKQKTHRRRKRTSARHGIDLDKTPTQDSVNGMFFSEENGQMSTSFTELGNHQETTDIQLTNGATAASNSCSEKLSLSVEGVSVEDVV</sequence>
<dbReference type="Proteomes" id="UP001208570">
    <property type="component" value="Unassembled WGS sequence"/>
</dbReference>
<protein>
    <submittedName>
        <fullName evidence="3">Uncharacterized protein</fullName>
    </submittedName>
</protein>
<feature type="region of interest" description="Disordered" evidence="2">
    <location>
        <begin position="1"/>
        <end position="20"/>
    </location>
</feature>
<dbReference type="AlphaFoldDB" id="A0AAD9JBG0"/>
<dbReference type="EMBL" id="JAODUP010000462">
    <property type="protein sequence ID" value="KAK2149210.1"/>
    <property type="molecule type" value="Genomic_DNA"/>
</dbReference>
<keyword evidence="4" id="KW-1185">Reference proteome</keyword>
<evidence type="ECO:0000256" key="2">
    <source>
        <dbReference type="SAM" id="MobiDB-lite"/>
    </source>
</evidence>
<feature type="coiled-coil region" evidence="1">
    <location>
        <begin position="163"/>
        <end position="190"/>
    </location>
</feature>
<evidence type="ECO:0000256" key="1">
    <source>
        <dbReference type="SAM" id="Coils"/>
    </source>
</evidence>
<accession>A0AAD9JBG0</accession>
<feature type="coiled-coil region" evidence="1">
    <location>
        <begin position="63"/>
        <end position="113"/>
    </location>
</feature>
<gene>
    <name evidence="3" type="ORF">LSH36_462g00042</name>
</gene>
<reference evidence="3" key="1">
    <citation type="journal article" date="2023" name="Mol. Biol. Evol.">
        <title>Third-Generation Sequencing Reveals the Adaptive Role of the Epigenome in Three Deep-Sea Polychaetes.</title>
        <authorList>
            <person name="Perez M."/>
            <person name="Aroh O."/>
            <person name="Sun Y."/>
            <person name="Lan Y."/>
            <person name="Juniper S.K."/>
            <person name="Young C.R."/>
            <person name="Angers B."/>
            <person name="Qian P.Y."/>
        </authorList>
    </citation>
    <scope>NUCLEOTIDE SEQUENCE</scope>
    <source>
        <strain evidence="3">P08H-3</strain>
    </source>
</reference>
<proteinExistence type="predicted"/>
<evidence type="ECO:0000313" key="4">
    <source>
        <dbReference type="Proteomes" id="UP001208570"/>
    </source>
</evidence>
<feature type="compositionally biased region" description="Basic residues" evidence="2">
    <location>
        <begin position="262"/>
        <end position="273"/>
    </location>
</feature>
<comment type="caution">
    <text evidence="3">The sequence shown here is derived from an EMBL/GenBank/DDBJ whole genome shotgun (WGS) entry which is preliminary data.</text>
</comment>
<evidence type="ECO:0000313" key="3">
    <source>
        <dbReference type="EMBL" id="KAK2149210.1"/>
    </source>
</evidence>
<feature type="region of interest" description="Disordered" evidence="2">
    <location>
        <begin position="228"/>
        <end position="288"/>
    </location>
</feature>
<organism evidence="3 4">
    <name type="scientific">Paralvinella palmiformis</name>
    <dbReference type="NCBI Taxonomy" id="53620"/>
    <lineage>
        <taxon>Eukaryota</taxon>
        <taxon>Metazoa</taxon>
        <taxon>Spiralia</taxon>
        <taxon>Lophotrochozoa</taxon>
        <taxon>Annelida</taxon>
        <taxon>Polychaeta</taxon>
        <taxon>Sedentaria</taxon>
        <taxon>Canalipalpata</taxon>
        <taxon>Terebellida</taxon>
        <taxon>Terebelliformia</taxon>
        <taxon>Alvinellidae</taxon>
        <taxon>Paralvinella</taxon>
    </lineage>
</organism>
<name>A0AAD9JBG0_9ANNE</name>